<dbReference type="PROSITE" id="PS51257">
    <property type="entry name" value="PROKAR_LIPOPROTEIN"/>
    <property type="match status" value="1"/>
</dbReference>
<evidence type="ECO:0000256" key="1">
    <source>
        <dbReference type="SAM" id="MobiDB-lite"/>
    </source>
</evidence>
<dbReference type="Gramene" id="TKW17468">
    <property type="protein sequence ID" value="TKW17468"/>
    <property type="gene ID" value="SEVIR_5G368901v2"/>
</dbReference>
<evidence type="ECO:0000313" key="4">
    <source>
        <dbReference type="Proteomes" id="UP000298652"/>
    </source>
</evidence>
<dbReference type="EMBL" id="CM016556">
    <property type="protein sequence ID" value="TKW17468.1"/>
    <property type="molecule type" value="Genomic_DNA"/>
</dbReference>
<reference evidence="3" key="1">
    <citation type="submission" date="2019-03" db="EMBL/GenBank/DDBJ databases">
        <title>WGS assembly of Setaria viridis.</title>
        <authorList>
            <person name="Huang P."/>
            <person name="Jenkins J."/>
            <person name="Grimwood J."/>
            <person name="Barry K."/>
            <person name="Healey A."/>
            <person name="Mamidi S."/>
            <person name="Sreedasyam A."/>
            <person name="Shu S."/>
            <person name="Feldman M."/>
            <person name="Wu J."/>
            <person name="Yu Y."/>
            <person name="Chen C."/>
            <person name="Johnson J."/>
            <person name="Rokhsar D."/>
            <person name="Baxter I."/>
            <person name="Schmutz J."/>
            <person name="Brutnell T."/>
            <person name="Kellogg E."/>
        </authorList>
    </citation>
    <scope>NUCLEOTIDE SEQUENCE [LARGE SCALE GENOMIC DNA]</scope>
</reference>
<feature type="chain" id="PRO_5020864916" evidence="2">
    <location>
        <begin position="33"/>
        <end position="63"/>
    </location>
</feature>
<feature type="signal peptide" evidence="2">
    <location>
        <begin position="1"/>
        <end position="32"/>
    </location>
</feature>
<name>A0A4U6UMH8_SETVI</name>
<dbReference type="AlphaFoldDB" id="A0A4U6UMH8"/>
<proteinExistence type="predicted"/>
<feature type="region of interest" description="Disordered" evidence="1">
    <location>
        <begin position="35"/>
        <end position="63"/>
    </location>
</feature>
<evidence type="ECO:0000256" key="2">
    <source>
        <dbReference type="SAM" id="SignalP"/>
    </source>
</evidence>
<accession>A0A4U6UMH8</accession>
<sequence length="63" mass="6741">MTARETASAFTVLLLFAGLLFLLACSVRGAEAQGRRWRGRGEQSRSAAQEMARTRVGRSAGGV</sequence>
<dbReference type="Proteomes" id="UP000298652">
    <property type="component" value="Chromosome 5"/>
</dbReference>
<protein>
    <submittedName>
        <fullName evidence="3">Uncharacterized protein</fullName>
    </submittedName>
</protein>
<evidence type="ECO:0000313" key="3">
    <source>
        <dbReference type="EMBL" id="TKW17468.1"/>
    </source>
</evidence>
<organism evidence="3 4">
    <name type="scientific">Setaria viridis</name>
    <name type="common">Green bristlegrass</name>
    <name type="synonym">Setaria italica subsp. viridis</name>
    <dbReference type="NCBI Taxonomy" id="4556"/>
    <lineage>
        <taxon>Eukaryota</taxon>
        <taxon>Viridiplantae</taxon>
        <taxon>Streptophyta</taxon>
        <taxon>Embryophyta</taxon>
        <taxon>Tracheophyta</taxon>
        <taxon>Spermatophyta</taxon>
        <taxon>Magnoliopsida</taxon>
        <taxon>Liliopsida</taxon>
        <taxon>Poales</taxon>
        <taxon>Poaceae</taxon>
        <taxon>PACMAD clade</taxon>
        <taxon>Panicoideae</taxon>
        <taxon>Panicodae</taxon>
        <taxon>Paniceae</taxon>
        <taxon>Cenchrinae</taxon>
        <taxon>Setaria</taxon>
    </lineage>
</organism>
<keyword evidence="4" id="KW-1185">Reference proteome</keyword>
<gene>
    <name evidence="3" type="ORF">SEVIR_5G368901v2</name>
</gene>
<keyword evidence="2" id="KW-0732">Signal</keyword>